<dbReference type="PANTHER" id="PTHR32086:SF0">
    <property type="entry name" value="FANCONI ANEMIA GROUP D2 PROTEIN"/>
    <property type="match status" value="1"/>
</dbReference>
<feature type="compositionally biased region" description="Basic and acidic residues" evidence="6">
    <location>
        <begin position="963"/>
        <end position="975"/>
    </location>
</feature>
<comment type="similarity">
    <text evidence="5">Belongs to the Fanconi anemia protein FANCD2 family.</text>
</comment>
<dbReference type="InterPro" id="IPR029448">
    <property type="entry name" value="FANCD2"/>
</dbReference>
<gene>
    <name evidence="7" type="ORF">NEZAVI_LOCUS14494</name>
</gene>
<evidence type="ECO:0000256" key="4">
    <source>
        <dbReference type="ARBA" id="ARBA00023242"/>
    </source>
</evidence>
<dbReference type="Proteomes" id="UP001152798">
    <property type="component" value="Chromosome 6"/>
</dbReference>
<reference evidence="7" key="1">
    <citation type="submission" date="2022-01" db="EMBL/GenBank/DDBJ databases">
        <authorList>
            <person name="King R."/>
        </authorList>
    </citation>
    <scope>NUCLEOTIDE SEQUENCE</scope>
</reference>
<dbReference type="EMBL" id="OV725082">
    <property type="protein sequence ID" value="CAH1406591.1"/>
    <property type="molecule type" value="Genomic_DNA"/>
</dbReference>
<organism evidence="7 8">
    <name type="scientific">Nezara viridula</name>
    <name type="common">Southern green stink bug</name>
    <name type="synonym">Cimex viridulus</name>
    <dbReference type="NCBI Taxonomy" id="85310"/>
    <lineage>
        <taxon>Eukaryota</taxon>
        <taxon>Metazoa</taxon>
        <taxon>Ecdysozoa</taxon>
        <taxon>Arthropoda</taxon>
        <taxon>Hexapoda</taxon>
        <taxon>Insecta</taxon>
        <taxon>Pterygota</taxon>
        <taxon>Neoptera</taxon>
        <taxon>Paraneoptera</taxon>
        <taxon>Hemiptera</taxon>
        <taxon>Heteroptera</taxon>
        <taxon>Panheteroptera</taxon>
        <taxon>Pentatomomorpha</taxon>
        <taxon>Pentatomoidea</taxon>
        <taxon>Pentatomidae</taxon>
        <taxon>Pentatominae</taxon>
        <taxon>Nezara</taxon>
    </lineage>
</organism>
<keyword evidence="4" id="KW-0539">Nucleus</keyword>
<feature type="region of interest" description="Disordered" evidence="6">
    <location>
        <begin position="1475"/>
        <end position="1506"/>
    </location>
</feature>
<dbReference type="OrthoDB" id="10259640at2759"/>
<dbReference type="GO" id="GO:0031573">
    <property type="term" value="P:mitotic intra-S DNA damage checkpoint signaling"/>
    <property type="evidence" value="ECO:0007669"/>
    <property type="project" value="TreeGrafter"/>
</dbReference>
<evidence type="ECO:0000313" key="7">
    <source>
        <dbReference type="EMBL" id="CAH1406591.1"/>
    </source>
</evidence>
<feature type="compositionally biased region" description="Basic residues" evidence="6">
    <location>
        <begin position="946"/>
        <end position="962"/>
    </location>
</feature>
<evidence type="ECO:0008006" key="9">
    <source>
        <dbReference type="Google" id="ProtNLM"/>
    </source>
</evidence>
<name>A0A9P0HQV5_NEZVI</name>
<dbReference type="GO" id="GO:0070182">
    <property type="term" value="F:DNA polymerase binding"/>
    <property type="evidence" value="ECO:0007669"/>
    <property type="project" value="TreeGrafter"/>
</dbReference>
<dbReference type="PANTHER" id="PTHR32086">
    <property type="entry name" value="FANCONI ANEMIA GROUP D2 PROTEIN"/>
    <property type="match status" value="1"/>
</dbReference>
<evidence type="ECO:0000256" key="1">
    <source>
        <dbReference type="ARBA" id="ARBA00004123"/>
    </source>
</evidence>
<keyword evidence="2" id="KW-1017">Isopeptide bond</keyword>
<evidence type="ECO:0000313" key="8">
    <source>
        <dbReference type="Proteomes" id="UP001152798"/>
    </source>
</evidence>
<dbReference type="GO" id="GO:1990918">
    <property type="term" value="P:double-strand break repair involved in meiotic recombination"/>
    <property type="evidence" value="ECO:0007669"/>
    <property type="project" value="TreeGrafter"/>
</dbReference>
<feature type="region of interest" description="Disordered" evidence="6">
    <location>
        <begin position="941"/>
        <end position="989"/>
    </location>
</feature>
<proteinExistence type="inferred from homology"/>
<keyword evidence="8" id="KW-1185">Reference proteome</keyword>
<dbReference type="GO" id="GO:0007129">
    <property type="term" value="P:homologous chromosome pairing at meiosis"/>
    <property type="evidence" value="ECO:0007669"/>
    <property type="project" value="TreeGrafter"/>
</dbReference>
<dbReference type="GO" id="GO:0036297">
    <property type="term" value="P:interstrand cross-link repair"/>
    <property type="evidence" value="ECO:0007669"/>
    <property type="project" value="TreeGrafter"/>
</dbReference>
<dbReference type="GO" id="GO:0005634">
    <property type="term" value="C:nucleus"/>
    <property type="evidence" value="ECO:0007669"/>
    <property type="project" value="UniProtKB-SubCell"/>
</dbReference>
<keyword evidence="3" id="KW-0832">Ubl conjugation</keyword>
<accession>A0A9P0HQV5</accession>
<sequence length="1506" mass="167985">MSMDEALWDGGKLRMYTIFLLANRRKKLVSSTPQASSTMLDGRGLMTSFTSSQSSVISSIDARNVSDSPEDMFDMSPHKSKGSNLLLDITNTGVSSQPSCSKAPEPKKTTNEVLEMLLSQEDEPLAKVAKISNKRTEDRKLALSQEISSIANKQLSSILSKAGMVLGDDISPNLLTKPQSVFVRNMSKLLDKSNKEDVNKFIENLEEFLSDTDCLKTALSPTKADPDSNILADSQDSLIRLLLSVESIQSKLISFLLDKICEFTADEDGNSAEEMMAIVRMILQSLRYMNNVLEPEKLTQKMFDIIHAVSSSMLKHEITNCLPDIISDAQREETANEFIELMKSEPSLTPSILYTLSNLWLEGDSLYQLQMSLIRQLRNSPLDQLPACVRFLAMGDIINHADEIINGLRSELVICHADGGSCTQVQKGKASDVQSTLILVFEKLRDAVLKSKKLADIWVKNIGKVKKSIHHKPIDLLMLLIVHSTSKSDVMRKRTVETMFRAKIKSGHFKESLIQDTLSATSVVVREHYDDLLKLLSTLLLSPDLTVSSFSAYFFSQCFEKLDSLQWRKRIILELISNITVAKGNAKPALNLLHSLTSKYTSKIAPFITLLMTLLDVVIEMKVVEIRQFMDMLCMIAFGDASDNSIDNIGVQDEICMIVQKQLSCPEAVIFRSGIIAAIVTIRHMVKKGENDTNETPSSEEEIQLDGSGKKAMNLLDLVLTGTRANAEAQVLVFDQLSYMILNSDNLDKPFTKKVSIMMQGYLQNHYIIASSDYLSKDNGLESSLQFCIDTDLEDPIVFNLVDAVVLETNSSTSTIPIIALPGLVRLIRALELADLTEIDALLGCAISLPSPTIYTKFGNADCHVQNLALDCLFHVCNFLREMLNSFVYFVKDGKPDKILKRLRAVVYFQNLISVCLPQAYDYSPPVYYLDDIGSKPAAQAEKSKKLAVPKRKKTTGRKKAKDKNNEKDKEKDDNDAVDETAISVEESEDEEDVELISLEFSKFKCHLRELEFDVCIVLTQPLVPMPKPIQDGFCSAELGPNELMLILDDLNSKLRYCMHTSKGIRPRKEPAGFDVFSTVPLDLVVTNVSKLAHHLCNHLHKIVEYLHNLLIINDGILDATGMFCAGSNEMKQCFTLILSVFNTYLSWPDLTSEVYSQRLMKTLIKLGGPNINKKDVTCRNEAITGALSYLRDITKCILDLTSAVSLVSLMSTLVSLQEPEGDKFDPELGDLCEDFLRRKWYDSKGAEAKGTSVNQQLCVLLDVFLNDGNNCLKNVSKTLNWLSLECESLGNDNSFTTFPHFNKNNLNVLIRSICKGLLAGAKKALEGKDYKEQLEVWDSVTSCFQELIAIIKIQDSRINLRQFLKGSLPILRYFLTHGMNICSTMFKIESTLVSQIIKKLQVVTRYIQSICNYSKLNKDSSLIQQLPGIRGTLENILLSVKNMVLQNKCAGAFFMGSMRNKDIHGEIISTDDTTELGDSEEITPTAPVENTGAETSVLSSVTTSQ</sequence>
<evidence type="ECO:0000256" key="3">
    <source>
        <dbReference type="ARBA" id="ARBA00022843"/>
    </source>
</evidence>
<protein>
    <recommendedName>
        <fullName evidence="9">Fanconi anemia group D2 protein</fullName>
    </recommendedName>
</protein>
<evidence type="ECO:0000256" key="5">
    <source>
        <dbReference type="ARBA" id="ARBA00093456"/>
    </source>
</evidence>
<evidence type="ECO:0000256" key="2">
    <source>
        <dbReference type="ARBA" id="ARBA00022499"/>
    </source>
</evidence>
<feature type="compositionally biased region" description="Polar residues" evidence="6">
    <location>
        <begin position="1493"/>
        <end position="1506"/>
    </location>
</feature>
<dbReference type="GO" id="GO:0000793">
    <property type="term" value="C:condensed chromosome"/>
    <property type="evidence" value="ECO:0007669"/>
    <property type="project" value="TreeGrafter"/>
</dbReference>
<evidence type="ECO:0000256" key="6">
    <source>
        <dbReference type="SAM" id="MobiDB-lite"/>
    </source>
</evidence>
<dbReference type="Pfam" id="PF14631">
    <property type="entry name" value="FancD2"/>
    <property type="match status" value="1"/>
</dbReference>
<comment type="subcellular location">
    <subcellularLocation>
        <location evidence="1">Nucleus</location>
    </subcellularLocation>
</comment>